<accession>A0ABQ1DQS2</accession>
<dbReference type="InterPro" id="IPR008286">
    <property type="entry name" value="Prn/Lys/Arg_de-COase_C"/>
</dbReference>
<sequence>MDFFGENLFRADVPHADPVLGELLSHGGPPGKAEEYAATVFNADKTYFVLNGTSASNKVVANALLTPGDIVLFDRNNHKSCYHGALILAGATPVYLETSRNDFGLIGGIPEHCFEESYLREKLKLVAPEQALKPRPFRLAILQLGTWDGTVYNAKEVIAKIGHLCEYVLFDSAWLGYEQFIPVMRDCSPLLLNLTGSDPGVIVTQSVHKQLAGFSQASQIHKKDNHIKQAPHYCNHDRFNNSFMLHASTSPFYPLFASLDINAKIHSEGSGKRLWEECVRLGVEARKAIFSSCKMIKPFIPSHIENKSWQSFDTHTIVNDLRFFTFGKDEAWHNFSGYGNSQYLLDPCKLLLTTPGVNATTGNYEEFGVPATILAHYLRENGIVPEKSDLNSIVFLLTPALSRSKIDILVSKLRQFELHLDKNSPLKKVIPSTYRKHKNRYANYTILDICQEMHSLYSLYNFKKLQRDMFSESYFPHVDMHPYKANLKLIRGEVELIPLRLAEGRVAAEGAVPYPPGIICIAPGERWGGPVFDYILSIEHIMNSFPAFGPDVQGVHIQIGNNKKQEFYVYVVK</sequence>
<protein>
    <submittedName>
        <fullName evidence="6">Ornithine decarboxylase SpeF</fullName>
    </submittedName>
</protein>
<feature type="domain" description="Orn/Lys/Arg decarboxylases family 1 pyridoxal-P attachment site" evidence="5">
    <location>
        <begin position="204"/>
        <end position="218"/>
    </location>
</feature>
<evidence type="ECO:0000313" key="6">
    <source>
        <dbReference type="EMBL" id="GFM93373.1"/>
    </source>
</evidence>
<dbReference type="EMBL" id="BLWA01000009">
    <property type="protein sequence ID" value="GFM93373.1"/>
    <property type="molecule type" value="Genomic_DNA"/>
</dbReference>
<evidence type="ECO:0000256" key="1">
    <source>
        <dbReference type="ARBA" id="ARBA00010671"/>
    </source>
</evidence>
<dbReference type="InterPro" id="IPR015424">
    <property type="entry name" value="PyrdxlP-dep_Trfase"/>
</dbReference>
<dbReference type="Gene3D" id="3.90.100.10">
    <property type="entry name" value="Orn/Lys/Arg decarboxylase, C-terminal domain"/>
    <property type="match status" value="1"/>
</dbReference>
<keyword evidence="2" id="KW-0210">Decarboxylase</keyword>
<organism evidence="6 7">
    <name type="scientific">Pseudomonas cichorii</name>
    <dbReference type="NCBI Taxonomy" id="36746"/>
    <lineage>
        <taxon>Bacteria</taxon>
        <taxon>Pseudomonadati</taxon>
        <taxon>Pseudomonadota</taxon>
        <taxon>Gammaproteobacteria</taxon>
        <taxon>Pseudomonadales</taxon>
        <taxon>Pseudomonadaceae</taxon>
        <taxon>Pseudomonas</taxon>
    </lineage>
</organism>
<dbReference type="Pfam" id="PF01276">
    <property type="entry name" value="OKR_DC_1"/>
    <property type="match status" value="1"/>
</dbReference>
<comment type="caution">
    <text evidence="6">The sequence shown here is derived from an EMBL/GenBank/DDBJ whole genome shotgun (WGS) entry which is preliminary data.</text>
</comment>
<dbReference type="PROSITE" id="PS00703">
    <property type="entry name" value="OKR_DC_1"/>
    <property type="match status" value="1"/>
</dbReference>
<reference evidence="6 7" key="1">
    <citation type="submission" date="2020-05" db="EMBL/GenBank/DDBJ databases">
        <title>Genetic diversity of Pseudomonas cichorii.</title>
        <authorList>
            <person name="Tani S."/>
            <person name="Yagi H."/>
            <person name="Hashimoto S."/>
            <person name="Iiyama K."/>
            <person name="Furuya N."/>
        </authorList>
    </citation>
    <scope>NUCLEOTIDE SEQUENCE [LARGE SCALE GENOMIC DNA]</scope>
    <source>
        <strain evidence="6 7">LMG 2162</strain>
    </source>
</reference>
<proteinExistence type="inferred from homology"/>
<keyword evidence="7" id="KW-1185">Reference proteome</keyword>
<dbReference type="Pfam" id="PF03711">
    <property type="entry name" value="OKR_DC_1_C"/>
    <property type="match status" value="1"/>
</dbReference>
<dbReference type="InterPro" id="IPR011193">
    <property type="entry name" value="Orn/lys/arg_de-COase"/>
</dbReference>
<dbReference type="InterPro" id="IPR036633">
    <property type="entry name" value="Prn/Lys/Arg_de-COase_C_sf"/>
</dbReference>
<evidence type="ECO:0000259" key="5">
    <source>
        <dbReference type="PROSITE" id="PS00703"/>
    </source>
</evidence>
<keyword evidence="4" id="KW-0456">Lyase</keyword>
<keyword evidence="3" id="KW-0663">Pyridoxal phosphate</keyword>
<evidence type="ECO:0000256" key="3">
    <source>
        <dbReference type="ARBA" id="ARBA00022898"/>
    </source>
</evidence>
<dbReference type="InterPro" id="IPR015421">
    <property type="entry name" value="PyrdxlP-dep_Trfase_major"/>
</dbReference>
<dbReference type="Gene3D" id="3.90.1150.10">
    <property type="entry name" value="Aspartate Aminotransferase, domain 1"/>
    <property type="match status" value="1"/>
</dbReference>
<dbReference type="InterPro" id="IPR000310">
    <property type="entry name" value="Orn/Lys/Arg_deCO2ase_major_dom"/>
</dbReference>
<gene>
    <name evidence="6" type="primary">speF</name>
    <name evidence="6" type="ORF">PSCICP_33450</name>
</gene>
<dbReference type="PANTHER" id="PTHR45229:SF3">
    <property type="entry name" value="BIODEGRADATIVE ARGININE DECARBOXYLASE"/>
    <property type="match status" value="1"/>
</dbReference>
<dbReference type="PANTHER" id="PTHR45229">
    <property type="entry name" value="CONSTITUTIVE ORNITHINE DECARBOXYLASE"/>
    <property type="match status" value="1"/>
</dbReference>
<name>A0ABQ1DQS2_PSECI</name>
<evidence type="ECO:0000313" key="7">
    <source>
        <dbReference type="Proteomes" id="UP000614982"/>
    </source>
</evidence>
<dbReference type="Proteomes" id="UP000614982">
    <property type="component" value="Unassembled WGS sequence"/>
</dbReference>
<evidence type="ECO:0000256" key="2">
    <source>
        <dbReference type="ARBA" id="ARBA00022793"/>
    </source>
</evidence>
<dbReference type="SUPFAM" id="SSF55904">
    <property type="entry name" value="Ornithine decarboxylase C-terminal domain"/>
    <property type="match status" value="1"/>
</dbReference>
<dbReference type="NCBIfam" id="NF010092">
    <property type="entry name" value="PRK13578.1"/>
    <property type="match status" value="1"/>
</dbReference>
<comment type="similarity">
    <text evidence="1">Belongs to the Orn/Lys/Arg decarboxylase class-I family.</text>
</comment>
<dbReference type="SUPFAM" id="SSF53383">
    <property type="entry name" value="PLP-dependent transferases"/>
    <property type="match status" value="1"/>
</dbReference>
<dbReference type="Gene3D" id="3.40.640.10">
    <property type="entry name" value="Type I PLP-dependent aspartate aminotransferase-like (Major domain)"/>
    <property type="match status" value="1"/>
</dbReference>
<evidence type="ECO:0000256" key="4">
    <source>
        <dbReference type="ARBA" id="ARBA00023239"/>
    </source>
</evidence>
<dbReference type="InterPro" id="IPR015422">
    <property type="entry name" value="PyrdxlP-dep_Trfase_small"/>
</dbReference>